<dbReference type="Proteomes" id="UP000268553">
    <property type="component" value="Unassembled WGS sequence"/>
</dbReference>
<evidence type="ECO:0000256" key="8">
    <source>
        <dbReference type="ARBA" id="ARBA00023133"/>
    </source>
</evidence>
<dbReference type="PANTHER" id="PTHR23289">
    <property type="entry name" value="CYTOCHROME C OXIDASE ASSEMBLY PROTEIN COX15"/>
    <property type="match status" value="1"/>
</dbReference>
<comment type="similarity">
    <text evidence="12">Belongs to the COX15/CtaA family. Type 2 subfamily.</text>
</comment>
<dbReference type="RefSeq" id="WP_125229401.1">
    <property type="nucleotide sequence ID" value="NZ_RWJI01000001.1"/>
</dbReference>
<evidence type="ECO:0000256" key="7">
    <source>
        <dbReference type="ARBA" id="ARBA00023004"/>
    </source>
</evidence>
<evidence type="ECO:0000256" key="6">
    <source>
        <dbReference type="ARBA" id="ARBA00023002"/>
    </source>
</evidence>
<keyword evidence="7 12" id="KW-0408">Iron</keyword>
<dbReference type="GO" id="GO:0120547">
    <property type="term" value="F:heme A synthase activity"/>
    <property type="evidence" value="ECO:0007669"/>
    <property type="project" value="UniProtKB-EC"/>
</dbReference>
<evidence type="ECO:0000256" key="1">
    <source>
        <dbReference type="ARBA" id="ARBA00001970"/>
    </source>
</evidence>
<reference evidence="13 14" key="1">
    <citation type="submission" date="2018-12" db="EMBL/GenBank/DDBJ databases">
        <authorList>
            <person name="Kim S.-J."/>
            <person name="Jung G.-Y."/>
        </authorList>
    </citation>
    <scope>NUCLEOTIDE SEQUENCE [LARGE SCALE GENOMIC DNA]</scope>
    <source>
        <strain evidence="13 14">03SU3-P</strain>
    </source>
</reference>
<evidence type="ECO:0000256" key="9">
    <source>
        <dbReference type="ARBA" id="ARBA00023136"/>
    </source>
</evidence>
<dbReference type="EMBL" id="RWJI01000001">
    <property type="protein sequence ID" value="RRQ51386.1"/>
    <property type="molecule type" value="Genomic_DNA"/>
</dbReference>
<evidence type="ECO:0000256" key="5">
    <source>
        <dbReference type="ARBA" id="ARBA00022989"/>
    </source>
</evidence>
<feature type="transmembrane region" description="Helical" evidence="12">
    <location>
        <begin position="21"/>
        <end position="41"/>
    </location>
</feature>
<comment type="function">
    <text evidence="12">Catalyzes the conversion of heme O to heme A by two successive hydroxylations of the methyl group at C8. The first hydroxylation forms heme I, the second hydroxylation results in an unstable dihydroxymethyl group, which spontaneously dehydrates, resulting in the formyl group of heme A.</text>
</comment>
<organism evidence="13 14">
    <name type="scientific">Sphingorhabdus wooponensis</name>
    <dbReference type="NCBI Taxonomy" id="940136"/>
    <lineage>
        <taxon>Bacteria</taxon>
        <taxon>Pseudomonadati</taxon>
        <taxon>Pseudomonadota</taxon>
        <taxon>Alphaproteobacteria</taxon>
        <taxon>Sphingomonadales</taxon>
        <taxon>Sphingomonadaceae</taxon>
        <taxon>Sphingorhabdus</taxon>
    </lineage>
</organism>
<evidence type="ECO:0000256" key="4">
    <source>
        <dbReference type="ARBA" id="ARBA00022723"/>
    </source>
</evidence>
<dbReference type="HAMAP" id="MF_01665">
    <property type="entry name" value="HemeA_synth_type2"/>
    <property type="match status" value="1"/>
</dbReference>
<name>A0A3R8R724_9SPHN</name>
<feature type="transmembrane region" description="Helical" evidence="12">
    <location>
        <begin position="266"/>
        <end position="286"/>
    </location>
</feature>
<comment type="subunit">
    <text evidence="12">Interacts with CtaB.</text>
</comment>
<evidence type="ECO:0000313" key="14">
    <source>
        <dbReference type="Proteomes" id="UP000268553"/>
    </source>
</evidence>
<keyword evidence="5 12" id="KW-1133">Transmembrane helix</keyword>
<evidence type="ECO:0000256" key="3">
    <source>
        <dbReference type="ARBA" id="ARBA00022692"/>
    </source>
</evidence>
<dbReference type="AlphaFoldDB" id="A0A3R8R724"/>
<keyword evidence="9 12" id="KW-0472">Membrane</keyword>
<protein>
    <recommendedName>
        <fullName evidence="12">Heme A synthase</fullName>
        <shortName evidence="12">HAS</shortName>
        <ecNumber evidence="12">1.17.99.9</ecNumber>
    </recommendedName>
    <alternativeName>
        <fullName evidence="12">Cytochrome aa3-controlling protein</fullName>
    </alternativeName>
</protein>
<dbReference type="GO" id="GO:0006784">
    <property type="term" value="P:heme A biosynthetic process"/>
    <property type="evidence" value="ECO:0007669"/>
    <property type="project" value="UniProtKB-UniRule"/>
</dbReference>
<feature type="transmembrane region" description="Helical" evidence="12">
    <location>
        <begin position="138"/>
        <end position="156"/>
    </location>
</feature>
<dbReference type="OrthoDB" id="9793156at2"/>
<dbReference type="InterPro" id="IPR023754">
    <property type="entry name" value="HemeA_Synthase_type2"/>
</dbReference>
<feature type="binding site" description="axial binding residue" evidence="12">
    <location>
        <position position="329"/>
    </location>
    <ligand>
        <name>heme</name>
        <dbReference type="ChEBI" id="CHEBI:30413"/>
    </ligand>
    <ligandPart>
        <name>Fe</name>
        <dbReference type="ChEBI" id="CHEBI:18248"/>
    </ligandPart>
</feature>
<keyword evidence="6 12" id="KW-0560">Oxidoreductase</keyword>
<dbReference type="PANTHER" id="PTHR23289:SF2">
    <property type="entry name" value="CYTOCHROME C OXIDASE ASSEMBLY PROTEIN COX15 HOMOLOG"/>
    <property type="match status" value="1"/>
</dbReference>
<dbReference type="GO" id="GO:0046872">
    <property type="term" value="F:metal ion binding"/>
    <property type="evidence" value="ECO:0007669"/>
    <property type="project" value="UniProtKB-KW"/>
</dbReference>
<keyword evidence="4 12" id="KW-0479">Metal-binding</keyword>
<dbReference type="Pfam" id="PF02628">
    <property type="entry name" value="COX15-CtaA"/>
    <property type="match status" value="1"/>
</dbReference>
<keyword evidence="8 12" id="KW-0350">Heme biosynthesis</keyword>
<dbReference type="GO" id="GO:0005886">
    <property type="term" value="C:plasma membrane"/>
    <property type="evidence" value="ECO:0007669"/>
    <property type="project" value="UniProtKB-SubCell"/>
</dbReference>
<evidence type="ECO:0000256" key="11">
    <source>
        <dbReference type="ARBA" id="ARBA00048044"/>
    </source>
</evidence>
<dbReference type="EC" id="1.17.99.9" evidence="12"/>
<comment type="caution">
    <text evidence="13">The sequence shown here is derived from an EMBL/GenBank/DDBJ whole genome shotgun (WGS) entry which is preliminary data.</text>
</comment>
<dbReference type="InterPro" id="IPR003780">
    <property type="entry name" value="COX15/CtaA_fam"/>
</dbReference>
<feature type="transmembrane region" description="Helical" evidence="12">
    <location>
        <begin position="298"/>
        <end position="317"/>
    </location>
</feature>
<proteinExistence type="inferred from homology"/>
<feature type="transmembrane region" description="Helical" evidence="12">
    <location>
        <begin position="168"/>
        <end position="190"/>
    </location>
</feature>
<accession>A0A3R8R724</accession>
<evidence type="ECO:0000256" key="2">
    <source>
        <dbReference type="ARBA" id="ARBA00004141"/>
    </source>
</evidence>
<dbReference type="GO" id="GO:0016653">
    <property type="term" value="F:oxidoreductase activity, acting on NAD(P)H, heme protein as acceptor"/>
    <property type="evidence" value="ECO:0007669"/>
    <property type="project" value="TreeGrafter"/>
</dbReference>
<comment type="subcellular location">
    <subcellularLocation>
        <location evidence="12">Cell membrane</location>
        <topology evidence="12">Multi-pass membrane protein</topology>
    </subcellularLocation>
    <subcellularLocation>
        <location evidence="2">Membrane</location>
        <topology evidence="2">Multi-pass membrane protein</topology>
    </subcellularLocation>
</comment>
<keyword evidence="12" id="KW-1003">Cell membrane</keyword>
<evidence type="ECO:0000256" key="10">
    <source>
        <dbReference type="ARBA" id="ARBA00044501"/>
    </source>
</evidence>
<feature type="transmembrane region" description="Helical" evidence="12">
    <location>
        <begin position="211"/>
        <end position="234"/>
    </location>
</feature>
<dbReference type="UniPathway" id="UPA00269">
    <property type="reaction ID" value="UER00713"/>
</dbReference>
<feature type="transmembrane region" description="Helical" evidence="12">
    <location>
        <begin position="108"/>
        <end position="126"/>
    </location>
</feature>
<feature type="transmembrane region" description="Helical" evidence="12">
    <location>
        <begin position="323"/>
        <end position="347"/>
    </location>
</feature>
<comment type="catalytic activity">
    <reaction evidence="11">
        <text>Fe(II)-heme o + 2 A + H2O = Fe(II)-heme a + 2 AH2</text>
        <dbReference type="Rhea" id="RHEA:63388"/>
        <dbReference type="ChEBI" id="CHEBI:13193"/>
        <dbReference type="ChEBI" id="CHEBI:15377"/>
        <dbReference type="ChEBI" id="CHEBI:17499"/>
        <dbReference type="ChEBI" id="CHEBI:60530"/>
        <dbReference type="ChEBI" id="CHEBI:61715"/>
        <dbReference type="EC" id="1.17.99.9"/>
    </reaction>
    <physiologicalReaction direction="left-to-right" evidence="11">
        <dbReference type="Rhea" id="RHEA:63389"/>
    </physiologicalReaction>
</comment>
<feature type="binding site" description="axial binding residue" evidence="12">
    <location>
        <position position="272"/>
    </location>
    <ligand>
        <name>heme</name>
        <dbReference type="ChEBI" id="CHEBI:30413"/>
    </ligand>
    <ligandPart>
        <name>Fe</name>
        <dbReference type="ChEBI" id="CHEBI:18248"/>
    </ligandPart>
</feature>
<evidence type="ECO:0000313" key="13">
    <source>
        <dbReference type="EMBL" id="RRQ51386.1"/>
    </source>
</evidence>
<comment type="pathway">
    <text evidence="10 12">Porphyrin-containing compound metabolism; heme A biosynthesis; heme A from heme O: step 1/1.</text>
</comment>
<gene>
    <name evidence="12" type="primary">ctaA</name>
    <name evidence="13" type="ORF">D7D48_00260</name>
</gene>
<comment type="cofactor">
    <cofactor evidence="1 12">
        <name>heme b</name>
        <dbReference type="ChEBI" id="CHEBI:60344"/>
    </cofactor>
</comment>
<keyword evidence="14" id="KW-1185">Reference proteome</keyword>
<sequence length="352" mass="38298">MDTALKSTSASETLPALPAALINWLMGVAALVFAMVVVGGITRLTESGLSITEWKPITGTLPPLSEAAWVSEFEKYKQIPEYTQINGPAGMTMAEFKFIYFWEWVHRLLGRVIGLAFALPLAWFWIKQAIPKGYKPRLLALLALGGLQGTIGWWMVSSGLSARTDVSHYRLAVHLLTAFIILGGLVWTALDLKALVKNPAAKSARINPFTAAVFAILFIQMLLGAWVAGLNAGYVSNTWPLMNDRLYPDGVDTAKGVFYALVNDPYLTHFVHRWWAWVAVVALILLSRRVKQTGARSASIAIHITFGVQIILGIATVMTGVNIVLAVLHQAVGALLVASTVWGAHILGREAA</sequence>
<evidence type="ECO:0000256" key="12">
    <source>
        <dbReference type="HAMAP-Rule" id="MF_01665"/>
    </source>
</evidence>
<keyword evidence="3 12" id="KW-0812">Transmembrane</keyword>